<feature type="domain" description="Chitin-binding type-2" evidence="4">
    <location>
        <begin position="164"/>
        <end position="219"/>
    </location>
</feature>
<feature type="signal peptide" evidence="2">
    <location>
        <begin position="1"/>
        <end position="23"/>
    </location>
</feature>
<dbReference type="GO" id="GO:0005576">
    <property type="term" value="C:extracellular region"/>
    <property type="evidence" value="ECO:0007669"/>
    <property type="project" value="InterPro"/>
</dbReference>
<organism evidence="6 7">
    <name type="scientific">Adineta steineri</name>
    <dbReference type="NCBI Taxonomy" id="433720"/>
    <lineage>
        <taxon>Eukaryota</taxon>
        <taxon>Metazoa</taxon>
        <taxon>Spiralia</taxon>
        <taxon>Gnathifera</taxon>
        <taxon>Rotifera</taxon>
        <taxon>Eurotatoria</taxon>
        <taxon>Bdelloidea</taxon>
        <taxon>Adinetida</taxon>
        <taxon>Adinetidae</taxon>
        <taxon>Adineta</taxon>
    </lineage>
</organism>
<sequence length="219" mass="23466">MGRTSSIVIIALLLQQYIQIATGVTCQFNPCQLTAADAVNGYCCYNIPPNYVDSLCTCPNNIAPVVNAPCRYAGIGVGVPGIYPTTCTKTCVNGGVCNVVNGQQVCWCQLGFSGENCEIQGITNRCYAGLCQTGTCYEQTVGISTYAFCRCQPGCRGIQCNQCYFTCPNQGAFSDTAQCGIGRYFYCSQAFAVPIAATCSAGQKFNRFTNQCDSTYQCT</sequence>
<evidence type="ECO:0000256" key="2">
    <source>
        <dbReference type="SAM" id="SignalP"/>
    </source>
</evidence>
<proteinExistence type="predicted"/>
<dbReference type="InterPro" id="IPR002557">
    <property type="entry name" value="Chitin-bd_dom"/>
</dbReference>
<evidence type="ECO:0000259" key="3">
    <source>
        <dbReference type="PROSITE" id="PS50026"/>
    </source>
</evidence>
<feature type="domain" description="EGF-like" evidence="3">
    <location>
        <begin position="83"/>
        <end position="118"/>
    </location>
</feature>
<dbReference type="GO" id="GO:0008061">
    <property type="term" value="F:chitin binding"/>
    <property type="evidence" value="ECO:0007669"/>
    <property type="project" value="InterPro"/>
</dbReference>
<dbReference type="SUPFAM" id="SSF57196">
    <property type="entry name" value="EGF/Laminin"/>
    <property type="match status" value="1"/>
</dbReference>
<dbReference type="AlphaFoldDB" id="A0A818PW87"/>
<reference evidence="6" key="1">
    <citation type="submission" date="2021-02" db="EMBL/GenBank/DDBJ databases">
        <authorList>
            <person name="Nowell W R."/>
        </authorList>
    </citation>
    <scope>NUCLEOTIDE SEQUENCE</scope>
</reference>
<dbReference type="InterPro" id="IPR000742">
    <property type="entry name" value="EGF"/>
</dbReference>
<dbReference type="EMBL" id="CAJOAZ010000370">
    <property type="protein sequence ID" value="CAF3629993.1"/>
    <property type="molecule type" value="Genomic_DNA"/>
</dbReference>
<accession>A0A818PW87</accession>
<keyword evidence="1" id="KW-1015">Disulfide bond</keyword>
<evidence type="ECO:0000259" key="4">
    <source>
        <dbReference type="PROSITE" id="PS50940"/>
    </source>
</evidence>
<feature type="disulfide bond" evidence="1">
    <location>
        <begin position="108"/>
        <end position="117"/>
    </location>
</feature>
<evidence type="ECO:0000313" key="7">
    <source>
        <dbReference type="Proteomes" id="UP000663844"/>
    </source>
</evidence>
<comment type="caution">
    <text evidence="1">Lacks conserved residue(s) required for the propagation of feature annotation.</text>
</comment>
<dbReference type="Proteomes" id="UP000663844">
    <property type="component" value="Unassembled WGS sequence"/>
</dbReference>
<name>A0A818PW87_9BILA</name>
<feature type="chain" id="PRO_5036233798" evidence="2">
    <location>
        <begin position="24"/>
        <end position="219"/>
    </location>
</feature>
<feature type="disulfide bond" evidence="1">
    <location>
        <begin position="87"/>
        <end position="97"/>
    </location>
</feature>
<keyword evidence="1" id="KW-0245">EGF-like domain</keyword>
<gene>
    <name evidence="5" type="ORF">JYZ213_LOCUS29261</name>
    <name evidence="6" type="ORF">OXD698_LOCUS7890</name>
</gene>
<comment type="caution">
    <text evidence="6">The sequence shown here is derived from an EMBL/GenBank/DDBJ whole genome shotgun (WGS) entry which is preliminary data.</text>
</comment>
<keyword evidence="2" id="KW-0732">Signal</keyword>
<protein>
    <submittedName>
        <fullName evidence="6">Uncharacterized protein</fullName>
    </submittedName>
</protein>
<evidence type="ECO:0000313" key="5">
    <source>
        <dbReference type="EMBL" id="CAF1244472.1"/>
    </source>
</evidence>
<dbReference type="PROSITE" id="PS01186">
    <property type="entry name" value="EGF_2"/>
    <property type="match status" value="1"/>
</dbReference>
<evidence type="ECO:0000256" key="1">
    <source>
        <dbReference type="PROSITE-ProRule" id="PRU00076"/>
    </source>
</evidence>
<evidence type="ECO:0000313" key="6">
    <source>
        <dbReference type="EMBL" id="CAF3629993.1"/>
    </source>
</evidence>
<dbReference type="PROSITE" id="PS00022">
    <property type="entry name" value="EGF_1"/>
    <property type="match status" value="1"/>
</dbReference>
<dbReference type="EMBL" id="CAJNOG010000443">
    <property type="protein sequence ID" value="CAF1244472.1"/>
    <property type="molecule type" value="Genomic_DNA"/>
</dbReference>
<dbReference type="PROSITE" id="PS50026">
    <property type="entry name" value="EGF_3"/>
    <property type="match status" value="1"/>
</dbReference>
<dbReference type="PROSITE" id="PS50940">
    <property type="entry name" value="CHIT_BIND_II"/>
    <property type="match status" value="1"/>
</dbReference>
<dbReference type="Gene3D" id="2.10.25.10">
    <property type="entry name" value="Laminin"/>
    <property type="match status" value="1"/>
</dbReference>
<dbReference type="Proteomes" id="UP000663845">
    <property type="component" value="Unassembled WGS sequence"/>
</dbReference>